<dbReference type="AlphaFoldDB" id="A0A1H8C4V8"/>
<evidence type="ECO:0000256" key="3">
    <source>
        <dbReference type="ARBA" id="ARBA00022490"/>
    </source>
</evidence>
<dbReference type="InterPro" id="IPR027444">
    <property type="entry name" value="H-NS_C_dom"/>
</dbReference>
<dbReference type="SMART" id="SM00528">
    <property type="entry name" value="HNS"/>
    <property type="match status" value="1"/>
</dbReference>
<evidence type="ECO:0000313" key="7">
    <source>
        <dbReference type="EMBL" id="SEM89117.1"/>
    </source>
</evidence>
<keyword evidence="8" id="KW-1185">Reference proteome</keyword>
<dbReference type="PANTHER" id="PTHR38097:SF2">
    <property type="entry name" value="DNA-BINDING PROTEIN STPA"/>
    <property type="match status" value="1"/>
</dbReference>
<dbReference type="EMBL" id="FOCM01000001">
    <property type="protein sequence ID" value="SEM89117.1"/>
    <property type="molecule type" value="Genomic_DNA"/>
</dbReference>
<evidence type="ECO:0000256" key="2">
    <source>
        <dbReference type="ARBA" id="ARBA00010610"/>
    </source>
</evidence>
<sequence>MPAKINLDKLDLDELKQLQKDVAKAIDQYEAKRRNEALAAIEATAKEHGFSVAELTGGAAAKKGKQPLPPKYAHPENPSLTWSGRGRQPAWIKEGLESGKSLDDYLISK</sequence>
<feature type="region of interest" description="Disordered" evidence="5">
    <location>
        <begin position="58"/>
        <end position="86"/>
    </location>
</feature>
<dbReference type="PANTHER" id="PTHR38097">
    <property type="match status" value="1"/>
</dbReference>
<accession>A0A1H8C4V8</accession>
<dbReference type="GO" id="GO:0000976">
    <property type="term" value="F:transcription cis-regulatory region binding"/>
    <property type="evidence" value="ECO:0007669"/>
    <property type="project" value="TreeGrafter"/>
</dbReference>
<dbReference type="SUPFAM" id="SSF81273">
    <property type="entry name" value="H-NS histone-like proteins"/>
    <property type="match status" value="1"/>
</dbReference>
<dbReference type="GO" id="GO:0009295">
    <property type="term" value="C:nucleoid"/>
    <property type="evidence" value="ECO:0007669"/>
    <property type="project" value="UniProtKB-SubCell"/>
</dbReference>
<reference evidence="8" key="1">
    <citation type="submission" date="2016-10" db="EMBL/GenBank/DDBJ databases">
        <authorList>
            <person name="Varghese N."/>
            <person name="Submissions S."/>
        </authorList>
    </citation>
    <scope>NUCLEOTIDE SEQUENCE [LARGE SCALE GENOMIC DNA]</scope>
    <source>
        <strain evidence="8">DSM 26893</strain>
    </source>
</reference>
<dbReference type="GO" id="GO:0005829">
    <property type="term" value="C:cytosol"/>
    <property type="evidence" value="ECO:0007669"/>
    <property type="project" value="TreeGrafter"/>
</dbReference>
<dbReference type="RefSeq" id="WP_091844334.1">
    <property type="nucleotide sequence ID" value="NZ_FOCM01000001.1"/>
</dbReference>
<dbReference type="GO" id="GO:0032993">
    <property type="term" value="C:protein-DNA complex"/>
    <property type="evidence" value="ECO:0007669"/>
    <property type="project" value="TreeGrafter"/>
</dbReference>
<evidence type="ECO:0000256" key="4">
    <source>
        <dbReference type="ARBA" id="ARBA00023125"/>
    </source>
</evidence>
<feature type="domain" description="DNA-binding protein H-NS-like C-terminal" evidence="6">
    <location>
        <begin position="62"/>
        <end position="107"/>
    </location>
</feature>
<dbReference type="Gene3D" id="4.10.430.10">
    <property type="entry name" value="Histone-like protein H-NS, C-terminal domain"/>
    <property type="match status" value="1"/>
</dbReference>
<keyword evidence="4 7" id="KW-0238">DNA-binding</keyword>
<keyword evidence="3" id="KW-0963">Cytoplasm</keyword>
<gene>
    <name evidence="7" type="ORF">SAMN04488011_101834</name>
</gene>
<comment type="similarity">
    <text evidence="2">Belongs to the histone-like protein H-NS family.</text>
</comment>
<proteinExistence type="inferred from homology"/>
<comment type="subcellular location">
    <subcellularLocation>
        <location evidence="1">Cytoplasm</location>
        <location evidence="1">Nucleoid</location>
    </subcellularLocation>
</comment>
<dbReference type="GO" id="GO:0001217">
    <property type="term" value="F:DNA-binding transcription repressor activity"/>
    <property type="evidence" value="ECO:0007669"/>
    <property type="project" value="TreeGrafter"/>
</dbReference>
<evidence type="ECO:0000256" key="5">
    <source>
        <dbReference type="SAM" id="MobiDB-lite"/>
    </source>
</evidence>
<dbReference type="InterPro" id="IPR037150">
    <property type="entry name" value="H-NS_C_dom_sf"/>
</dbReference>
<dbReference type="Pfam" id="PF00816">
    <property type="entry name" value="Histone_HNS"/>
    <property type="match status" value="1"/>
</dbReference>
<evidence type="ECO:0000256" key="1">
    <source>
        <dbReference type="ARBA" id="ARBA00004453"/>
    </source>
</evidence>
<evidence type="ECO:0000313" key="8">
    <source>
        <dbReference type="Proteomes" id="UP000199372"/>
    </source>
</evidence>
<dbReference type="OrthoDB" id="5297879at2"/>
<protein>
    <submittedName>
        <fullName evidence="7">DNA-binding protein H-NS</fullName>
    </submittedName>
</protein>
<dbReference type="GO" id="GO:0003680">
    <property type="term" value="F:minor groove of adenine-thymine-rich DNA binding"/>
    <property type="evidence" value="ECO:0007669"/>
    <property type="project" value="TreeGrafter"/>
</dbReference>
<organism evidence="7 8">
    <name type="scientific">Palleronia pelagia</name>
    <dbReference type="NCBI Taxonomy" id="387096"/>
    <lineage>
        <taxon>Bacteria</taxon>
        <taxon>Pseudomonadati</taxon>
        <taxon>Pseudomonadota</taxon>
        <taxon>Alphaproteobacteria</taxon>
        <taxon>Rhodobacterales</taxon>
        <taxon>Roseobacteraceae</taxon>
        <taxon>Palleronia</taxon>
    </lineage>
</organism>
<dbReference type="Proteomes" id="UP000199372">
    <property type="component" value="Unassembled WGS sequence"/>
</dbReference>
<name>A0A1H8C4V8_9RHOB</name>
<evidence type="ECO:0000259" key="6">
    <source>
        <dbReference type="SMART" id="SM00528"/>
    </source>
</evidence>
<dbReference type="GO" id="GO:0003681">
    <property type="term" value="F:bent DNA binding"/>
    <property type="evidence" value="ECO:0007669"/>
    <property type="project" value="TreeGrafter"/>
</dbReference>